<protein>
    <recommendedName>
        <fullName evidence="8">PIN domain-containing protein</fullName>
    </recommendedName>
</protein>
<dbReference type="OrthoDB" id="9811788at2"/>
<keyword evidence="10" id="KW-1185">Reference proteome</keyword>
<gene>
    <name evidence="9" type="ORF">C8D98_2317</name>
</gene>
<evidence type="ECO:0000256" key="5">
    <source>
        <dbReference type="ARBA" id="ARBA00022801"/>
    </source>
</evidence>
<proteinExistence type="inferred from homology"/>
<keyword evidence="4" id="KW-0479">Metal-binding</keyword>
<dbReference type="Proteomes" id="UP000294614">
    <property type="component" value="Unassembled WGS sequence"/>
</dbReference>
<dbReference type="AlphaFoldDB" id="A0A4R1K6I8"/>
<dbReference type="InterPro" id="IPR050556">
    <property type="entry name" value="Type_II_TA_system_RNase"/>
</dbReference>
<name>A0A4R1K6I8_9BACT</name>
<comment type="cofactor">
    <cofactor evidence="1">
        <name>Mg(2+)</name>
        <dbReference type="ChEBI" id="CHEBI:18420"/>
    </cofactor>
</comment>
<dbReference type="RefSeq" id="WP_132874296.1">
    <property type="nucleotide sequence ID" value="NZ_JAJUHT010000006.1"/>
</dbReference>
<dbReference type="GO" id="GO:0004518">
    <property type="term" value="F:nuclease activity"/>
    <property type="evidence" value="ECO:0007669"/>
    <property type="project" value="UniProtKB-KW"/>
</dbReference>
<evidence type="ECO:0000256" key="4">
    <source>
        <dbReference type="ARBA" id="ARBA00022723"/>
    </source>
</evidence>
<evidence type="ECO:0000256" key="3">
    <source>
        <dbReference type="ARBA" id="ARBA00022722"/>
    </source>
</evidence>
<evidence type="ECO:0000313" key="9">
    <source>
        <dbReference type="EMBL" id="TCK59383.1"/>
    </source>
</evidence>
<organism evidence="9 10">
    <name type="scientific">Seleniivibrio woodruffii</name>
    <dbReference type="NCBI Taxonomy" id="1078050"/>
    <lineage>
        <taxon>Bacteria</taxon>
        <taxon>Pseudomonadati</taxon>
        <taxon>Deferribacterota</taxon>
        <taxon>Deferribacteres</taxon>
        <taxon>Deferribacterales</taxon>
        <taxon>Geovibrionaceae</taxon>
        <taxon>Seleniivibrio</taxon>
    </lineage>
</organism>
<evidence type="ECO:0000256" key="2">
    <source>
        <dbReference type="ARBA" id="ARBA00022649"/>
    </source>
</evidence>
<evidence type="ECO:0000256" key="1">
    <source>
        <dbReference type="ARBA" id="ARBA00001946"/>
    </source>
</evidence>
<feature type="domain" description="PIN" evidence="8">
    <location>
        <begin position="3"/>
        <end position="126"/>
    </location>
</feature>
<dbReference type="InterPro" id="IPR029060">
    <property type="entry name" value="PIN-like_dom_sf"/>
</dbReference>
<dbReference type="CDD" id="cd18757">
    <property type="entry name" value="PIN_MtVapC3-like"/>
    <property type="match status" value="1"/>
</dbReference>
<dbReference type="Gene3D" id="3.40.50.1010">
    <property type="entry name" value="5'-nuclease"/>
    <property type="match status" value="1"/>
</dbReference>
<dbReference type="PANTHER" id="PTHR33653">
    <property type="entry name" value="RIBONUCLEASE VAPC2"/>
    <property type="match status" value="1"/>
</dbReference>
<dbReference type="GO" id="GO:0016787">
    <property type="term" value="F:hydrolase activity"/>
    <property type="evidence" value="ECO:0007669"/>
    <property type="project" value="UniProtKB-KW"/>
</dbReference>
<evidence type="ECO:0000256" key="6">
    <source>
        <dbReference type="ARBA" id="ARBA00022842"/>
    </source>
</evidence>
<accession>A0A4R1K6I8</accession>
<dbReference type="PANTHER" id="PTHR33653:SF1">
    <property type="entry name" value="RIBONUCLEASE VAPC2"/>
    <property type="match status" value="1"/>
</dbReference>
<comment type="similarity">
    <text evidence="7">Belongs to the PINc/VapC protein family.</text>
</comment>
<dbReference type="Pfam" id="PF01850">
    <property type="entry name" value="PIN"/>
    <property type="match status" value="1"/>
</dbReference>
<evidence type="ECO:0000256" key="7">
    <source>
        <dbReference type="ARBA" id="ARBA00038093"/>
    </source>
</evidence>
<dbReference type="InterPro" id="IPR002716">
    <property type="entry name" value="PIN_dom"/>
</dbReference>
<keyword evidence="5" id="KW-0378">Hydrolase</keyword>
<evidence type="ECO:0000259" key="8">
    <source>
        <dbReference type="Pfam" id="PF01850"/>
    </source>
</evidence>
<reference evidence="9 10" key="1">
    <citation type="submission" date="2019-03" db="EMBL/GenBank/DDBJ databases">
        <title>Genomic Encyclopedia of Type Strains, Phase IV (KMG-IV): sequencing the most valuable type-strain genomes for metagenomic binning, comparative biology and taxonomic classification.</title>
        <authorList>
            <person name="Goeker M."/>
        </authorList>
    </citation>
    <scope>NUCLEOTIDE SEQUENCE [LARGE SCALE GENOMIC DNA]</scope>
    <source>
        <strain evidence="9 10">DSM 24984</strain>
    </source>
</reference>
<keyword evidence="6" id="KW-0460">Magnesium</keyword>
<keyword evidence="3" id="KW-0540">Nuclease</keyword>
<evidence type="ECO:0000313" key="10">
    <source>
        <dbReference type="Proteomes" id="UP000294614"/>
    </source>
</evidence>
<dbReference type="SUPFAM" id="SSF88723">
    <property type="entry name" value="PIN domain-like"/>
    <property type="match status" value="1"/>
</dbReference>
<dbReference type="GO" id="GO:0046872">
    <property type="term" value="F:metal ion binding"/>
    <property type="evidence" value="ECO:0007669"/>
    <property type="project" value="UniProtKB-KW"/>
</dbReference>
<comment type="caution">
    <text evidence="9">The sequence shown here is derived from an EMBL/GenBank/DDBJ whole genome shotgun (WGS) entry which is preliminary data.</text>
</comment>
<dbReference type="EMBL" id="SMGG01000006">
    <property type="protein sequence ID" value="TCK59383.1"/>
    <property type="molecule type" value="Genomic_DNA"/>
</dbReference>
<sequence length="133" mass="14994">MKILVDTSVWSLALRKKPESGSDIETVAKLSELIRDSRAVIIGAIRQEILSGISSKERFELLKTKIRAFEDLPLTTDIYELAAEFSNTCRSNGIQGSHTDFLICAAAAGHNVPIYTLDNDFEHYRKYIDIKLY</sequence>
<keyword evidence="2" id="KW-1277">Toxin-antitoxin system</keyword>